<dbReference type="PANTHER" id="PTHR13887:SF41">
    <property type="entry name" value="THIOREDOXIN SUPERFAMILY PROTEIN"/>
    <property type="match status" value="1"/>
</dbReference>
<dbReference type="GO" id="GO:0016491">
    <property type="term" value="F:oxidoreductase activity"/>
    <property type="evidence" value="ECO:0007669"/>
    <property type="project" value="InterPro"/>
</dbReference>
<dbReference type="EMBL" id="QYBC01000019">
    <property type="protein sequence ID" value="RYB02523.1"/>
    <property type="molecule type" value="Genomic_DNA"/>
</dbReference>
<reference evidence="2 3" key="2">
    <citation type="submission" date="2019-02" db="EMBL/GenBank/DDBJ databases">
        <title>'Lichenibacterium ramalinii' gen. nov. sp. nov., 'Lichenibacterium minor' gen. nov. sp. nov.</title>
        <authorList>
            <person name="Pankratov T."/>
        </authorList>
    </citation>
    <scope>NUCLEOTIDE SEQUENCE [LARGE SCALE GENOMIC DNA]</scope>
    <source>
        <strain evidence="2 3">RmlP001</strain>
    </source>
</reference>
<dbReference type="Gene3D" id="3.40.30.10">
    <property type="entry name" value="Glutaredoxin"/>
    <property type="match status" value="1"/>
</dbReference>
<feature type="domain" description="DSBA-like thioredoxin" evidence="1">
    <location>
        <begin position="8"/>
        <end position="196"/>
    </location>
</feature>
<dbReference type="PANTHER" id="PTHR13887">
    <property type="entry name" value="GLUTATHIONE S-TRANSFERASE KAPPA"/>
    <property type="match status" value="1"/>
</dbReference>
<evidence type="ECO:0000313" key="3">
    <source>
        <dbReference type="Proteomes" id="UP000289411"/>
    </source>
</evidence>
<sequence length="205" mass="22215">MPSGTSLLVWSDYVCPFCYLALPVVRRVAEELDVAVSWRAFELRPEPQPPLDPDAEYLHNVWDTAVYPMADQRDMVLRLPPVQPRSRLAAVTAAFAAGVGVFEPVHEALFRAFFEEGLDIGDRSVLLDIATACGLDSADLHRALDDPALLARVVADEDLAARIGITGVPALLIRHEGQNYLLSGAQPFDIVAQAIAEARSGRGAG</sequence>
<comment type="caution">
    <text evidence="2">The sequence shown here is derived from an EMBL/GenBank/DDBJ whole genome shotgun (WGS) entry which is preliminary data.</text>
</comment>
<accession>A0A4Q2R8W3</accession>
<evidence type="ECO:0000313" key="2">
    <source>
        <dbReference type="EMBL" id="RYB02523.1"/>
    </source>
</evidence>
<dbReference type="Pfam" id="PF01323">
    <property type="entry name" value="DSBA"/>
    <property type="match status" value="1"/>
</dbReference>
<organism evidence="2 3">
    <name type="scientific">Lichenibacterium ramalinae</name>
    <dbReference type="NCBI Taxonomy" id="2316527"/>
    <lineage>
        <taxon>Bacteria</taxon>
        <taxon>Pseudomonadati</taxon>
        <taxon>Pseudomonadota</taxon>
        <taxon>Alphaproteobacteria</taxon>
        <taxon>Hyphomicrobiales</taxon>
        <taxon>Lichenihabitantaceae</taxon>
        <taxon>Lichenibacterium</taxon>
    </lineage>
</organism>
<name>A0A4Q2R8W3_9HYPH</name>
<gene>
    <name evidence="2" type="ORF">D3272_20385</name>
</gene>
<evidence type="ECO:0000259" key="1">
    <source>
        <dbReference type="Pfam" id="PF01323"/>
    </source>
</evidence>
<reference evidence="2 3" key="1">
    <citation type="submission" date="2018-09" db="EMBL/GenBank/DDBJ databases">
        <authorList>
            <person name="Grouzdev D.S."/>
            <person name="Krutkina M.S."/>
        </authorList>
    </citation>
    <scope>NUCLEOTIDE SEQUENCE [LARGE SCALE GENOMIC DNA]</scope>
    <source>
        <strain evidence="2 3">RmlP001</strain>
    </source>
</reference>
<dbReference type="InterPro" id="IPR036249">
    <property type="entry name" value="Thioredoxin-like_sf"/>
</dbReference>
<dbReference type="Proteomes" id="UP000289411">
    <property type="component" value="Unassembled WGS sequence"/>
</dbReference>
<dbReference type="RefSeq" id="WP_129221057.1">
    <property type="nucleotide sequence ID" value="NZ_QYBC01000019.1"/>
</dbReference>
<dbReference type="SUPFAM" id="SSF52833">
    <property type="entry name" value="Thioredoxin-like"/>
    <property type="match status" value="1"/>
</dbReference>
<proteinExistence type="predicted"/>
<protein>
    <submittedName>
        <fullName evidence="2">DsbA family oxidoreductase</fullName>
    </submittedName>
</protein>
<dbReference type="InterPro" id="IPR001853">
    <property type="entry name" value="DSBA-like_thioredoxin_dom"/>
</dbReference>
<keyword evidence="3" id="KW-1185">Reference proteome</keyword>
<dbReference type="AlphaFoldDB" id="A0A4Q2R8W3"/>
<dbReference type="OrthoDB" id="9799122at2"/>